<dbReference type="PANTHER" id="PTHR48102:SF7">
    <property type="entry name" value="ATP-DEPENDENT CLP PROTEASE ATP-BINDING SUBUNIT CLPX-LIKE, MITOCHONDRIAL"/>
    <property type="match status" value="1"/>
</dbReference>
<comment type="caution">
    <text evidence="6">The sequence shown here is derived from an EMBL/GenBank/DDBJ whole genome shotgun (WGS) entry which is preliminary data.</text>
</comment>
<dbReference type="GO" id="GO:0016887">
    <property type="term" value="F:ATP hydrolysis activity"/>
    <property type="evidence" value="ECO:0007669"/>
    <property type="project" value="InterPro"/>
</dbReference>
<dbReference type="GO" id="GO:0005524">
    <property type="term" value="F:ATP binding"/>
    <property type="evidence" value="ECO:0007669"/>
    <property type="project" value="UniProtKB-KW"/>
</dbReference>
<evidence type="ECO:0000313" key="6">
    <source>
        <dbReference type="EMBL" id="KAI1702614.1"/>
    </source>
</evidence>
<dbReference type="SMART" id="SM01086">
    <property type="entry name" value="ClpB_D2-small"/>
    <property type="match status" value="1"/>
</dbReference>
<protein>
    <submittedName>
        <fullName evidence="6">AAA domain (Cdc48 subfamily) domain-containing protein</fullName>
    </submittedName>
</protein>
<dbReference type="InterPro" id="IPR050052">
    <property type="entry name" value="ATP-dep_Clp_protease_ClpX"/>
</dbReference>
<dbReference type="InterPro" id="IPR019489">
    <property type="entry name" value="Clp_ATPase_C"/>
</dbReference>
<feature type="domain" description="Clp ATPase C-terminal" evidence="5">
    <location>
        <begin position="290"/>
        <end position="375"/>
    </location>
</feature>
<dbReference type="SUPFAM" id="SSF52540">
    <property type="entry name" value="P-loop containing nucleoside triphosphate hydrolases"/>
    <property type="match status" value="1"/>
</dbReference>
<dbReference type="InterPro" id="IPR003593">
    <property type="entry name" value="AAA+_ATPase"/>
</dbReference>
<dbReference type="EMBL" id="JAKKPZ010000096">
    <property type="protein sequence ID" value="KAI1702614.1"/>
    <property type="molecule type" value="Genomic_DNA"/>
</dbReference>
<evidence type="ECO:0000256" key="1">
    <source>
        <dbReference type="ARBA" id="ARBA00022741"/>
    </source>
</evidence>
<keyword evidence="1" id="KW-0547">Nucleotide-binding</keyword>
<evidence type="ECO:0000259" key="4">
    <source>
        <dbReference type="SMART" id="SM00382"/>
    </source>
</evidence>
<feature type="domain" description="AAA+ ATPase" evidence="4">
    <location>
        <begin position="80"/>
        <end position="287"/>
    </location>
</feature>
<dbReference type="GO" id="GO:0005759">
    <property type="term" value="C:mitochondrial matrix"/>
    <property type="evidence" value="ECO:0007669"/>
    <property type="project" value="TreeGrafter"/>
</dbReference>
<dbReference type="AlphaFoldDB" id="A0AAD4MVE9"/>
<keyword evidence="2" id="KW-0067">ATP-binding</keyword>
<reference evidence="6" key="1">
    <citation type="submission" date="2022-01" db="EMBL/GenBank/DDBJ databases">
        <title>Genome Sequence Resource for Two Populations of Ditylenchus destructor, the Migratory Endoparasitic Phytonematode.</title>
        <authorList>
            <person name="Zhang H."/>
            <person name="Lin R."/>
            <person name="Xie B."/>
        </authorList>
    </citation>
    <scope>NUCLEOTIDE SEQUENCE</scope>
    <source>
        <strain evidence="6">BazhouSP</strain>
    </source>
</reference>
<dbReference type="GO" id="GO:0051603">
    <property type="term" value="P:proteolysis involved in protein catabolic process"/>
    <property type="evidence" value="ECO:0007669"/>
    <property type="project" value="TreeGrafter"/>
</dbReference>
<keyword evidence="7" id="KW-1185">Reference proteome</keyword>
<evidence type="ECO:0000259" key="5">
    <source>
        <dbReference type="SMART" id="SM01086"/>
    </source>
</evidence>
<dbReference type="Pfam" id="PF07724">
    <property type="entry name" value="AAA_2"/>
    <property type="match status" value="1"/>
</dbReference>
<dbReference type="Proteomes" id="UP001201812">
    <property type="component" value="Unassembled WGS sequence"/>
</dbReference>
<dbReference type="Gene3D" id="1.10.8.60">
    <property type="match status" value="1"/>
</dbReference>
<dbReference type="SMART" id="SM00382">
    <property type="entry name" value="AAA"/>
    <property type="match status" value="1"/>
</dbReference>
<accession>A0AAD4MVE9</accession>
<feature type="region of interest" description="Disordered" evidence="3">
    <location>
        <begin position="452"/>
        <end position="482"/>
    </location>
</feature>
<proteinExistence type="predicted"/>
<organism evidence="6 7">
    <name type="scientific">Ditylenchus destructor</name>
    <dbReference type="NCBI Taxonomy" id="166010"/>
    <lineage>
        <taxon>Eukaryota</taxon>
        <taxon>Metazoa</taxon>
        <taxon>Ecdysozoa</taxon>
        <taxon>Nematoda</taxon>
        <taxon>Chromadorea</taxon>
        <taxon>Rhabditida</taxon>
        <taxon>Tylenchina</taxon>
        <taxon>Tylenchomorpha</taxon>
        <taxon>Sphaerularioidea</taxon>
        <taxon>Anguinidae</taxon>
        <taxon>Anguininae</taxon>
        <taxon>Ditylenchus</taxon>
    </lineage>
</organism>
<name>A0AAD4MVE9_9BILA</name>
<dbReference type="InterPro" id="IPR027417">
    <property type="entry name" value="P-loop_NTPase"/>
</dbReference>
<sequence length="536" mass="59724">MKFELDNYVIGQEKAKIAVSNAVYSHYIRLENNSSMDFELYGNEPQFVLRTSSTQSESQSNFQSILAPQKIKNGKCIRIEKSNVLLIGPTGVGKTYMTKILADLLDVPFVHADCNSFTQAGYVGDDVESVLQKLLVNARWNVKKAQQGIVFLDELDKVACSQDLAAMRHRDVGGEGVQHALLKLVEGTTAYVKDKKGEKVPIDSTDVLFVASGAFTGLEKIVGRRLDKRPVGFGSHSNSYSITSDDQDQETINAKRDKLVAEVDTGDIIKFGMIPELMGRFPVLVPFHALTQAMLVRTLIEPENSLVAQMQRHFEMDNVSLIFDDDALLEIAQDALNRGTGARGLRSIMEKVLEVPKFEVPGSNIISVRITRDVVRGQTNYECIQDNSCESKRRAAGDVKQSIPCEIQKPIPCKIQPIIQASDSITRLQQMSQGTWKDASFEEEEYGAVLETDPISSENKKGKAPGNNRRDKPSKCFKNQRKAWKIRDAKTDPRNLLGVVMEEEDGFYRIGTDDGILSQQYSRNQIEPSSSQFVAT</sequence>
<dbReference type="PANTHER" id="PTHR48102">
    <property type="entry name" value="ATP-DEPENDENT CLP PROTEASE ATP-BINDING SUBUNIT CLPX-LIKE, MITOCHONDRIAL-RELATED"/>
    <property type="match status" value="1"/>
</dbReference>
<dbReference type="FunFam" id="1.10.8.60:FF:000002">
    <property type="entry name" value="ATP-dependent Clp protease ATP-binding subunit ClpX"/>
    <property type="match status" value="1"/>
</dbReference>
<evidence type="ECO:0000256" key="3">
    <source>
        <dbReference type="SAM" id="MobiDB-lite"/>
    </source>
</evidence>
<gene>
    <name evidence="6" type="ORF">DdX_15395</name>
</gene>
<evidence type="ECO:0000313" key="7">
    <source>
        <dbReference type="Proteomes" id="UP001201812"/>
    </source>
</evidence>
<dbReference type="NCBIfam" id="NF003745">
    <property type="entry name" value="PRK05342.1"/>
    <property type="match status" value="1"/>
</dbReference>
<dbReference type="InterPro" id="IPR003959">
    <property type="entry name" value="ATPase_AAA_core"/>
</dbReference>
<dbReference type="Pfam" id="PF10431">
    <property type="entry name" value="ClpB_D2-small"/>
    <property type="match status" value="1"/>
</dbReference>
<dbReference type="Gene3D" id="3.40.50.300">
    <property type="entry name" value="P-loop containing nucleotide triphosphate hydrolases"/>
    <property type="match status" value="1"/>
</dbReference>
<evidence type="ECO:0000256" key="2">
    <source>
        <dbReference type="ARBA" id="ARBA00022840"/>
    </source>
</evidence>